<dbReference type="SUPFAM" id="SSF52540">
    <property type="entry name" value="P-loop containing nucleoside triphosphate hydrolases"/>
    <property type="match status" value="1"/>
</dbReference>
<keyword evidence="2" id="KW-1185">Reference proteome</keyword>
<dbReference type="Gene3D" id="3.40.50.300">
    <property type="entry name" value="P-loop containing nucleotide triphosphate hydrolases"/>
    <property type="match status" value="1"/>
</dbReference>
<name>A0ABZ2ZUX6_9MICC</name>
<sequence>MDYDLVRMGSTNFEQMAVALCSAEFGSGGDSFGRGSDGGREWIYKGSLPLPYESGPEESWTGYSVAQAKHKSPGGMKDVPWLLKQIQLEVNDWMDEDSNRGQKPDNLLIITNVDLSGVPQRGGIDQVTEKMKSHAETLGLKDWKVWHAAHISRLLDDHPGVRQTYLGLVTTGDLIATLTDHYSAQKADDFAILQNFVAKELVSQANVRLTRAGDGPESEKISDIGIDLPARRVSQDLQSDDVLSVGETLIQAGNHVLTKNTDDNSSVIVGGPGQGKSTITQMICQAYRLALLKGSISGQSKQTQQNMVALERHFSAIGFSLPTMHRWPIYLRLNQYSQELSGARDISMLRYIAQLVTERTSTNITAHQLQSWLVKWPWVVVLDGLDEVPDALTRSNLLEKISDFTTDIAQAKADVYILATTREQGYERDLEMLGHGEYKLISLEKPQALSYAEKLVAARFPEDEDTARDVLKRLTVSAEDAATAALLNTPLQVSIMTSLMRDQVKAPTTRHELFESYYDTVLRRESNKEGRLGEKMTGLSAEISAIHNVVGARLQSDSESAGKADIHITKAELEAMAAKYFEEVQTYSTGEALTKASDIVSLATHRLVLLVEASPDRWGYEIRSFQEFTASRYLLDAPEELIIKRLWELAPSAHWRNVWLFAVGRLFKERPHLRNDVMGIVRDLDTRDLANQMTLPGARLAADMLIYGLASSLPQFRNKLLNEAIRVLGRYGVRFDLFDVLNRATKENFVLTTSVKEIFRANLGGGGSIRVRSIATMRMWADTFTGPIPAFCRQILPSLEAAERASGLAPATDGFVETVITSLSHHFATVEQQVASADDFEELDDDEAALLSDFKDGLRAAAVMDGDGGRLLLLGPPTLSASLLEKINESPAMLRIVDIARMSSGTDVMVSDVICMEFLQLVSHRAIDRSSLDFSF</sequence>
<evidence type="ECO:0000313" key="2">
    <source>
        <dbReference type="Proteomes" id="UP001448858"/>
    </source>
</evidence>
<protein>
    <recommendedName>
        <fullName evidence="3">NACHT domain-containing protein</fullName>
    </recommendedName>
</protein>
<evidence type="ECO:0008006" key="3">
    <source>
        <dbReference type="Google" id="ProtNLM"/>
    </source>
</evidence>
<proteinExistence type="predicted"/>
<dbReference type="RefSeq" id="WP_342023446.1">
    <property type="nucleotide sequence ID" value="NZ_CP151657.1"/>
</dbReference>
<reference evidence="1 2" key="1">
    <citation type="submission" date="2024-04" db="EMBL/GenBank/DDBJ databases">
        <title>Arthrobacter sp. from Plains bison fecal sample.</title>
        <authorList>
            <person name="Ruzzini A."/>
        </authorList>
    </citation>
    <scope>NUCLEOTIDE SEQUENCE [LARGE SCALE GENOMIC DNA]</scope>
    <source>
        <strain evidence="1 2">EINP1</strain>
    </source>
</reference>
<dbReference type="EMBL" id="CP151657">
    <property type="protein sequence ID" value="WZP15794.1"/>
    <property type="molecule type" value="Genomic_DNA"/>
</dbReference>
<gene>
    <name evidence="1" type="ORF">AAE021_16855</name>
</gene>
<accession>A0ABZ2ZUX6</accession>
<dbReference type="Proteomes" id="UP001448858">
    <property type="component" value="Chromosome"/>
</dbReference>
<evidence type="ECO:0000313" key="1">
    <source>
        <dbReference type="EMBL" id="WZP15794.1"/>
    </source>
</evidence>
<organism evidence="1 2">
    <name type="scientific">Arthrobacter citreus</name>
    <dbReference type="NCBI Taxonomy" id="1670"/>
    <lineage>
        <taxon>Bacteria</taxon>
        <taxon>Bacillati</taxon>
        <taxon>Actinomycetota</taxon>
        <taxon>Actinomycetes</taxon>
        <taxon>Micrococcales</taxon>
        <taxon>Micrococcaceae</taxon>
        <taxon>Arthrobacter</taxon>
    </lineage>
</organism>
<dbReference type="InterPro" id="IPR027417">
    <property type="entry name" value="P-loop_NTPase"/>
</dbReference>